<comment type="caution">
    <text evidence="1">The sequence shown here is derived from an EMBL/GenBank/DDBJ whole genome shotgun (WGS) entry which is preliminary data.</text>
</comment>
<evidence type="ECO:0000313" key="1">
    <source>
        <dbReference type="EMBL" id="RDU62499.1"/>
    </source>
</evidence>
<dbReference type="Proteomes" id="UP000256650">
    <property type="component" value="Unassembled WGS sequence"/>
</dbReference>
<reference evidence="1 2" key="1">
    <citation type="submission" date="2018-04" db="EMBL/GenBank/DDBJ databases">
        <title>Novel Campyloabacter and Helicobacter Species and Strains.</title>
        <authorList>
            <person name="Mannion A.J."/>
            <person name="Shen Z."/>
            <person name="Fox J.G."/>
        </authorList>
    </citation>
    <scope>NUCLEOTIDE SEQUENCE [LARGE SCALE GENOMIC DNA]</scope>
    <source>
        <strain evidence="1 2">MIT 99-5101</strain>
    </source>
</reference>
<gene>
    <name evidence="1" type="ORF">CQA43_06260</name>
</gene>
<organism evidence="1 2">
    <name type="scientific">Helicobacter ganmani</name>
    <dbReference type="NCBI Taxonomy" id="60246"/>
    <lineage>
        <taxon>Bacteria</taxon>
        <taxon>Pseudomonadati</taxon>
        <taxon>Campylobacterota</taxon>
        <taxon>Epsilonproteobacteria</taxon>
        <taxon>Campylobacterales</taxon>
        <taxon>Helicobacteraceae</taxon>
        <taxon>Helicobacter</taxon>
    </lineage>
</organism>
<evidence type="ECO:0000313" key="2">
    <source>
        <dbReference type="Proteomes" id="UP000256650"/>
    </source>
</evidence>
<name>A0A3D8IBF5_9HELI</name>
<proteinExistence type="predicted"/>
<sequence length="137" mass="16254">MVYFLKRLYYIKKVVENFIRENYRIWEKSKNDFRAKNLKCPLTTDEIGDKNFNFIFCLRNVTIRGEDILFFEAYLYRDVPKDPKKYFRSLLLEVGNSDLKIGGIVGFLTRIRSNCNGFLEDSQAKADKLLLRYINGV</sequence>
<accession>A0A3D8IBF5</accession>
<dbReference type="AlphaFoldDB" id="A0A3D8IBF5"/>
<protein>
    <submittedName>
        <fullName evidence="1">Uncharacterized protein</fullName>
    </submittedName>
</protein>
<dbReference type="EMBL" id="NXLS01000006">
    <property type="protein sequence ID" value="RDU62499.1"/>
    <property type="molecule type" value="Genomic_DNA"/>
</dbReference>
<dbReference type="RefSeq" id="WP_115551764.1">
    <property type="nucleotide sequence ID" value="NZ_CAOPYK010000006.1"/>
</dbReference>
<keyword evidence="2" id="KW-1185">Reference proteome</keyword>